<protein>
    <submittedName>
        <fullName evidence="1">Uncharacterized protein</fullName>
    </submittedName>
</protein>
<reference evidence="1 2" key="1">
    <citation type="submission" date="2009-07" db="EMBL/GenBank/DDBJ databases">
        <authorList>
            <person name="Madupu R."/>
            <person name="Sebastian Y."/>
            <person name="Durkin A.S."/>
            <person name="Torralba M."/>
            <person name="Methe B."/>
            <person name="Sutton G.G."/>
            <person name="Strausberg R.L."/>
            <person name="Nelson K.E."/>
        </authorList>
    </citation>
    <scope>NUCLEOTIDE SEQUENCE [LARGE SCALE GENOMIC DNA]</scope>
    <source>
        <strain evidence="1 2">ATCC 35580</strain>
    </source>
</reference>
<proteinExistence type="predicted"/>
<gene>
    <name evidence="1" type="ORF">TREVI0001_0126</name>
</gene>
<dbReference type="Proteomes" id="UP000004509">
    <property type="component" value="Unassembled WGS sequence"/>
</dbReference>
<evidence type="ECO:0000313" key="2">
    <source>
        <dbReference type="Proteomes" id="UP000004509"/>
    </source>
</evidence>
<name>C8PTI6_9SPIR</name>
<evidence type="ECO:0000313" key="1">
    <source>
        <dbReference type="EMBL" id="EEV19232.1"/>
    </source>
</evidence>
<comment type="caution">
    <text evidence="1">The sequence shown here is derived from an EMBL/GenBank/DDBJ whole genome shotgun (WGS) entry which is preliminary data.</text>
</comment>
<accession>C8PTI6</accession>
<dbReference type="AlphaFoldDB" id="C8PTI6"/>
<sequence length="46" mass="5265">MKREVAQRVPIKQSLKQQKNLLQFGLSREKIAQATGLTQEEVEAIK</sequence>
<dbReference type="EMBL" id="ACYH01000068">
    <property type="protein sequence ID" value="EEV19232.1"/>
    <property type="molecule type" value="Genomic_DNA"/>
</dbReference>
<organism evidence="1 2">
    <name type="scientific">Treponema vincentii ATCC 35580</name>
    <dbReference type="NCBI Taxonomy" id="596324"/>
    <lineage>
        <taxon>Bacteria</taxon>
        <taxon>Pseudomonadati</taxon>
        <taxon>Spirochaetota</taxon>
        <taxon>Spirochaetia</taxon>
        <taxon>Spirochaetales</taxon>
        <taxon>Treponemataceae</taxon>
        <taxon>Treponema</taxon>
    </lineage>
</organism>